<feature type="transmembrane region" description="Helical" evidence="8">
    <location>
        <begin position="141"/>
        <end position="161"/>
    </location>
</feature>
<sequence>MERISTHQFMILGAAVLLGGTFLPLATFVTGAGGRDGWMAVLPGFAVAIPYGLMVLSFLSQHPRENLLQISEKVFGKLIGKIIGFLYILVSCYYGGLMLAVIGIIFEQSIMLLTPRWVFYLGGLLLVLYMTENGIEVFARFSEVVFPIVAFVMILNIGLSIPRIEQGELFPILSEGLKPLYYSTLKVIPFPMEYILFLAGILAFLPTGKQVRGRLKTGVWRAVFFVGILDTLVVLIQILVFGPRETIRLAFGFLVLGKMVEISRTIAGVESIFLGIWLGVLVIKCCAFFFMTTWGIETVLNLKGLKWRLAVSAVFLGIALRTVNGYSLSREAAFIESYLILPFAAVWIPSLWGVSRWKKGAGVRRNA</sequence>
<keyword evidence="4" id="KW-0309">Germination</keyword>
<dbReference type="GO" id="GO:0016020">
    <property type="term" value="C:membrane"/>
    <property type="evidence" value="ECO:0007669"/>
    <property type="project" value="UniProtKB-SubCell"/>
</dbReference>
<comment type="subcellular location">
    <subcellularLocation>
        <location evidence="1">Membrane</location>
        <topology evidence="1">Multi-pass membrane protein</topology>
    </subcellularLocation>
</comment>
<dbReference type="PANTHER" id="PTHR34975">
    <property type="entry name" value="SPORE GERMINATION PROTEIN A2"/>
    <property type="match status" value="1"/>
</dbReference>
<feature type="transmembrane region" description="Helical" evidence="8">
    <location>
        <begin position="218"/>
        <end position="241"/>
    </location>
</feature>
<comment type="caution">
    <text evidence="9">The sequence shown here is derived from an EMBL/GenBank/DDBJ whole genome shotgun (WGS) entry which is preliminary data.</text>
</comment>
<evidence type="ECO:0000256" key="7">
    <source>
        <dbReference type="ARBA" id="ARBA00023136"/>
    </source>
</evidence>
<proteinExistence type="inferred from homology"/>
<reference evidence="9 10" key="1">
    <citation type="submission" date="2019-03" db="EMBL/GenBank/DDBJ databases">
        <title>Draft Genome Sequence of Desulfosporosinus fructosivorans Strain 63.6F, Isolated from Marine Sediment in the Baltic Sea.</title>
        <authorList>
            <person name="Hausmann B."/>
            <person name="Vandieken V."/>
            <person name="Pjevac P."/>
            <person name="Schreck K."/>
            <person name="Herbold C.W."/>
            <person name="Loy A."/>
        </authorList>
    </citation>
    <scope>NUCLEOTIDE SEQUENCE [LARGE SCALE GENOMIC DNA]</scope>
    <source>
        <strain evidence="9 10">63.6F</strain>
    </source>
</reference>
<dbReference type="InterPro" id="IPR004761">
    <property type="entry name" value="Spore_GerAB"/>
</dbReference>
<feature type="transmembrane region" description="Helical" evidence="8">
    <location>
        <begin position="82"/>
        <end position="106"/>
    </location>
</feature>
<comment type="similarity">
    <text evidence="2">Belongs to the amino acid-polyamine-organocation (APC) superfamily. Spore germination protein (SGP) (TC 2.A.3.9) family.</text>
</comment>
<feature type="transmembrane region" description="Helical" evidence="8">
    <location>
        <begin position="41"/>
        <end position="61"/>
    </location>
</feature>
<keyword evidence="3" id="KW-0813">Transport</keyword>
<feature type="transmembrane region" description="Helical" evidence="8">
    <location>
        <begin position="112"/>
        <end position="129"/>
    </location>
</feature>
<accession>A0A4Z0R1K7</accession>
<evidence type="ECO:0000256" key="4">
    <source>
        <dbReference type="ARBA" id="ARBA00022544"/>
    </source>
</evidence>
<evidence type="ECO:0000256" key="1">
    <source>
        <dbReference type="ARBA" id="ARBA00004141"/>
    </source>
</evidence>
<gene>
    <name evidence="9" type="ORF">E4K67_18845</name>
</gene>
<evidence type="ECO:0000256" key="2">
    <source>
        <dbReference type="ARBA" id="ARBA00007998"/>
    </source>
</evidence>
<feature type="transmembrane region" description="Helical" evidence="8">
    <location>
        <begin position="181"/>
        <end position="206"/>
    </location>
</feature>
<dbReference type="PANTHER" id="PTHR34975:SF2">
    <property type="entry name" value="SPORE GERMINATION PROTEIN A2"/>
    <property type="match status" value="1"/>
</dbReference>
<dbReference type="Pfam" id="PF03845">
    <property type="entry name" value="Spore_permease"/>
    <property type="match status" value="1"/>
</dbReference>
<dbReference type="EMBL" id="SPQQ01000007">
    <property type="protein sequence ID" value="TGE36514.1"/>
    <property type="molecule type" value="Genomic_DNA"/>
</dbReference>
<keyword evidence="5 8" id="KW-0812">Transmembrane</keyword>
<evidence type="ECO:0000256" key="6">
    <source>
        <dbReference type="ARBA" id="ARBA00022989"/>
    </source>
</evidence>
<keyword evidence="6 8" id="KW-1133">Transmembrane helix</keyword>
<dbReference type="OrthoDB" id="1792020at2"/>
<evidence type="ECO:0000313" key="9">
    <source>
        <dbReference type="EMBL" id="TGE36514.1"/>
    </source>
</evidence>
<feature type="transmembrane region" description="Helical" evidence="8">
    <location>
        <begin position="272"/>
        <end position="295"/>
    </location>
</feature>
<evidence type="ECO:0000313" key="10">
    <source>
        <dbReference type="Proteomes" id="UP000298460"/>
    </source>
</evidence>
<feature type="transmembrane region" description="Helical" evidence="8">
    <location>
        <begin position="307"/>
        <end position="326"/>
    </location>
</feature>
<dbReference type="RefSeq" id="WP_135549568.1">
    <property type="nucleotide sequence ID" value="NZ_SPQQ01000007.1"/>
</dbReference>
<evidence type="ECO:0000256" key="5">
    <source>
        <dbReference type="ARBA" id="ARBA00022692"/>
    </source>
</evidence>
<organism evidence="9 10">
    <name type="scientific">Desulfosporosinus fructosivorans</name>
    <dbReference type="NCBI Taxonomy" id="2018669"/>
    <lineage>
        <taxon>Bacteria</taxon>
        <taxon>Bacillati</taxon>
        <taxon>Bacillota</taxon>
        <taxon>Clostridia</taxon>
        <taxon>Eubacteriales</taxon>
        <taxon>Desulfitobacteriaceae</taxon>
        <taxon>Desulfosporosinus</taxon>
    </lineage>
</organism>
<dbReference type="Proteomes" id="UP000298460">
    <property type="component" value="Unassembled WGS sequence"/>
</dbReference>
<dbReference type="GO" id="GO:0009847">
    <property type="term" value="P:spore germination"/>
    <property type="evidence" value="ECO:0007669"/>
    <property type="project" value="InterPro"/>
</dbReference>
<evidence type="ECO:0000256" key="3">
    <source>
        <dbReference type="ARBA" id="ARBA00022448"/>
    </source>
</evidence>
<keyword evidence="7 8" id="KW-0472">Membrane</keyword>
<protein>
    <submittedName>
        <fullName evidence="9">Spore gernimation protein</fullName>
    </submittedName>
</protein>
<keyword evidence="10" id="KW-1185">Reference proteome</keyword>
<evidence type="ECO:0000256" key="8">
    <source>
        <dbReference type="SAM" id="Phobius"/>
    </source>
</evidence>
<dbReference type="NCBIfam" id="TIGR00912">
    <property type="entry name" value="2A0309"/>
    <property type="match status" value="1"/>
</dbReference>
<dbReference type="AlphaFoldDB" id="A0A4Z0R1K7"/>
<name>A0A4Z0R1K7_9FIRM</name>
<feature type="transmembrane region" description="Helical" evidence="8">
    <location>
        <begin position="338"/>
        <end position="355"/>
    </location>
</feature>